<accession>A0AAP0E328</accession>
<dbReference type="AlphaFoldDB" id="A0AAP0E328"/>
<reference evidence="1 2" key="1">
    <citation type="submission" date="2024-01" db="EMBL/GenBank/DDBJ databases">
        <title>Genome assemblies of Stephania.</title>
        <authorList>
            <person name="Yang L."/>
        </authorList>
    </citation>
    <scope>NUCLEOTIDE SEQUENCE [LARGE SCALE GENOMIC DNA]</scope>
    <source>
        <strain evidence="1">QJT</strain>
        <tissue evidence="1">Leaf</tissue>
    </source>
</reference>
<comment type="caution">
    <text evidence="1">The sequence shown here is derived from an EMBL/GenBank/DDBJ whole genome shotgun (WGS) entry which is preliminary data.</text>
</comment>
<evidence type="ECO:0000313" key="2">
    <source>
        <dbReference type="Proteomes" id="UP001417504"/>
    </source>
</evidence>
<organism evidence="1 2">
    <name type="scientific">Stephania japonica</name>
    <dbReference type="NCBI Taxonomy" id="461633"/>
    <lineage>
        <taxon>Eukaryota</taxon>
        <taxon>Viridiplantae</taxon>
        <taxon>Streptophyta</taxon>
        <taxon>Embryophyta</taxon>
        <taxon>Tracheophyta</taxon>
        <taxon>Spermatophyta</taxon>
        <taxon>Magnoliopsida</taxon>
        <taxon>Ranunculales</taxon>
        <taxon>Menispermaceae</taxon>
        <taxon>Menispermoideae</taxon>
        <taxon>Cissampelideae</taxon>
        <taxon>Stephania</taxon>
    </lineage>
</organism>
<keyword evidence="2" id="KW-1185">Reference proteome</keyword>
<proteinExistence type="predicted"/>
<protein>
    <submittedName>
        <fullName evidence="1">Uncharacterized protein</fullName>
    </submittedName>
</protein>
<sequence>MMSLTCRNIGLGRAKLDLVRYGCSSNGSFYMKWICGGDARKSGASKGRYDVYCLMMSAWDLHKSWPEAELKVAKKKSCKFEGVFRNSWPALLHRLGWCVSQSRVSFRSSFLRSKDELRGKADYAIVELLEMGVSVGGSTTRCGKYGWRRPIETRMKTPVDGTQLVRRRRTRQRGREKALPVFC</sequence>
<dbReference type="EMBL" id="JBBNAE010000011">
    <property type="protein sequence ID" value="KAK9085731.1"/>
    <property type="molecule type" value="Genomic_DNA"/>
</dbReference>
<name>A0AAP0E328_9MAGN</name>
<gene>
    <name evidence="1" type="ORF">Sjap_026142</name>
</gene>
<evidence type="ECO:0000313" key="1">
    <source>
        <dbReference type="EMBL" id="KAK9085731.1"/>
    </source>
</evidence>
<dbReference type="Proteomes" id="UP001417504">
    <property type="component" value="Unassembled WGS sequence"/>
</dbReference>